<feature type="transmembrane region" description="Helical" evidence="12">
    <location>
        <begin position="6"/>
        <end position="24"/>
    </location>
</feature>
<evidence type="ECO:0000313" key="13">
    <source>
        <dbReference type="EMBL" id="SVA31688.1"/>
    </source>
</evidence>
<dbReference type="InterPro" id="IPR050277">
    <property type="entry name" value="Sodium:Solute_Symporter"/>
</dbReference>
<dbReference type="EMBL" id="UINC01007149">
    <property type="protein sequence ID" value="SVA31688.1"/>
    <property type="molecule type" value="Genomic_DNA"/>
</dbReference>
<dbReference type="GO" id="GO:0005886">
    <property type="term" value="C:plasma membrane"/>
    <property type="evidence" value="ECO:0007669"/>
    <property type="project" value="UniProtKB-SubCell"/>
</dbReference>
<evidence type="ECO:0000256" key="2">
    <source>
        <dbReference type="ARBA" id="ARBA00006434"/>
    </source>
</evidence>
<evidence type="ECO:0000256" key="12">
    <source>
        <dbReference type="SAM" id="Phobius"/>
    </source>
</evidence>
<keyword evidence="6" id="KW-0769">Symport</keyword>
<feature type="transmembrane region" description="Helical" evidence="12">
    <location>
        <begin position="435"/>
        <end position="454"/>
    </location>
</feature>
<evidence type="ECO:0000256" key="4">
    <source>
        <dbReference type="ARBA" id="ARBA00022475"/>
    </source>
</evidence>
<evidence type="ECO:0000256" key="6">
    <source>
        <dbReference type="ARBA" id="ARBA00022847"/>
    </source>
</evidence>
<organism evidence="13">
    <name type="scientific">marine metagenome</name>
    <dbReference type="NCBI Taxonomy" id="408172"/>
    <lineage>
        <taxon>unclassified sequences</taxon>
        <taxon>metagenomes</taxon>
        <taxon>ecological metagenomes</taxon>
    </lineage>
</organism>
<comment type="subcellular location">
    <subcellularLocation>
        <location evidence="1">Cell membrane</location>
        <topology evidence="1">Multi-pass membrane protein</topology>
    </subcellularLocation>
</comment>
<name>A0A381UVR5_9ZZZZ</name>
<feature type="transmembrane region" description="Helical" evidence="12">
    <location>
        <begin position="36"/>
        <end position="54"/>
    </location>
</feature>
<feature type="transmembrane region" description="Helical" evidence="12">
    <location>
        <begin position="307"/>
        <end position="332"/>
    </location>
</feature>
<evidence type="ECO:0008006" key="14">
    <source>
        <dbReference type="Google" id="ProtNLM"/>
    </source>
</evidence>
<keyword evidence="11" id="KW-0739">Sodium transport</keyword>
<keyword evidence="4" id="KW-1003">Cell membrane</keyword>
<protein>
    <recommendedName>
        <fullName evidence="14">Sodium:solute symporter</fullName>
    </recommendedName>
</protein>
<feature type="transmembrane region" description="Helical" evidence="12">
    <location>
        <begin position="227"/>
        <end position="251"/>
    </location>
</feature>
<feature type="transmembrane region" description="Helical" evidence="12">
    <location>
        <begin position="353"/>
        <end position="374"/>
    </location>
</feature>
<evidence type="ECO:0000256" key="5">
    <source>
        <dbReference type="ARBA" id="ARBA00022692"/>
    </source>
</evidence>
<gene>
    <name evidence="13" type="ORF">METZ01_LOCUS84542</name>
</gene>
<feature type="transmembrane region" description="Helical" evidence="12">
    <location>
        <begin position="179"/>
        <end position="196"/>
    </location>
</feature>
<dbReference type="PANTHER" id="PTHR48086">
    <property type="entry name" value="SODIUM/PROLINE SYMPORTER-RELATED"/>
    <property type="match status" value="1"/>
</dbReference>
<feature type="transmembrane region" description="Helical" evidence="12">
    <location>
        <begin position="409"/>
        <end position="429"/>
    </location>
</feature>
<keyword evidence="8" id="KW-0915">Sodium</keyword>
<reference evidence="13" key="1">
    <citation type="submission" date="2018-05" db="EMBL/GenBank/DDBJ databases">
        <authorList>
            <person name="Lanie J.A."/>
            <person name="Ng W.-L."/>
            <person name="Kazmierczak K.M."/>
            <person name="Andrzejewski T.M."/>
            <person name="Davidsen T.M."/>
            <person name="Wayne K.J."/>
            <person name="Tettelin H."/>
            <person name="Glass J.I."/>
            <person name="Rusch D."/>
            <person name="Podicherti R."/>
            <person name="Tsui H.-C.T."/>
            <person name="Winkler M.E."/>
        </authorList>
    </citation>
    <scope>NUCLEOTIDE SEQUENCE</scope>
</reference>
<evidence type="ECO:0000256" key="7">
    <source>
        <dbReference type="ARBA" id="ARBA00022989"/>
    </source>
</evidence>
<dbReference type="InterPro" id="IPR001734">
    <property type="entry name" value="Na/solute_symporter"/>
</dbReference>
<sequence length="481" mass="52583">MSLIQLAVITFVGITVLIGFWSFFRIKGRAINYYKAGATMPAWVIGITLCAQAFDANGSMGSAAMSYEAGFWSGASIPIGLGICLFITGYFFARPLHKMNLMTLPDFYNRRYDKHTETAASISMLFSNIILIAGNLAGLGLLFSLIFNSSYLFMLIFISTIILLYATTGGFIASVSTSVLQVFVFIVGVLLSFFWLTNEFGWAKMMAEVPDAHKNLDGLFKIKNGSLANWATIVSMALGDIVAIDFIQRVISSKSPQSAQKGCYLGGVLTLLVGIPTALIGLYAFHFDKLAKKDLLVDIALNNMPEMIGIFLILGIIGASMSTAAGVILDLSNVITRNLIQKYSSGVKNNKKILHLARLIAIPIMVLAITIAYYHPKPGILLILAFDIVLAGCFVPLLLGIYWKKANTIAAITSIIFGAILRLTLFLVIPDSLSGLDTLLTPLIILFLFIIISLKTQNISKPKFEMINYVPREEELIKGTY</sequence>
<dbReference type="AlphaFoldDB" id="A0A381UVR5"/>
<keyword evidence="10 12" id="KW-0472">Membrane</keyword>
<proteinExistence type="inferred from homology"/>
<evidence type="ECO:0000256" key="9">
    <source>
        <dbReference type="ARBA" id="ARBA00023065"/>
    </source>
</evidence>
<feature type="transmembrane region" description="Helical" evidence="12">
    <location>
        <begin position="119"/>
        <end position="145"/>
    </location>
</feature>
<comment type="similarity">
    <text evidence="2">Belongs to the sodium:solute symporter (SSF) (TC 2.A.21) family.</text>
</comment>
<evidence type="ECO:0000256" key="1">
    <source>
        <dbReference type="ARBA" id="ARBA00004651"/>
    </source>
</evidence>
<dbReference type="GO" id="GO:0006814">
    <property type="term" value="P:sodium ion transport"/>
    <property type="evidence" value="ECO:0007669"/>
    <property type="project" value="UniProtKB-KW"/>
</dbReference>
<evidence type="ECO:0000256" key="3">
    <source>
        <dbReference type="ARBA" id="ARBA00022448"/>
    </source>
</evidence>
<dbReference type="Gene3D" id="1.20.1730.10">
    <property type="entry name" value="Sodium/glucose cotransporter"/>
    <property type="match status" value="1"/>
</dbReference>
<keyword evidence="3" id="KW-0813">Transport</keyword>
<keyword evidence="5 12" id="KW-0812">Transmembrane</keyword>
<evidence type="ECO:0000256" key="10">
    <source>
        <dbReference type="ARBA" id="ARBA00023136"/>
    </source>
</evidence>
<keyword evidence="9" id="KW-0406">Ion transport</keyword>
<dbReference type="PROSITE" id="PS50283">
    <property type="entry name" value="NA_SOLUT_SYMP_3"/>
    <property type="match status" value="1"/>
</dbReference>
<feature type="transmembrane region" description="Helical" evidence="12">
    <location>
        <begin position="74"/>
        <end position="93"/>
    </location>
</feature>
<evidence type="ECO:0000256" key="8">
    <source>
        <dbReference type="ARBA" id="ARBA00023053"/>
    </source>
</evidence>
<dbReference type="PANTHER" id="PTHR48086:SF3">
    <property type="entry name" value="SODIUM_PROLINE SYMPORTER"/>
    <property type="match status" value="1"/>
</dbReference>
<dbReference type="Pfam" id="PF00474">
    <property type="entry name" value="SSF"/>
    <property type="match status" value="1"/>
</dbReference>
<keyword evidence="7 12" id="KW-1133">Transmembrane helix</keyword>
<feature type="transmembrane region" description="Helical" evidence="12">
    <location>
        <begin position="151"/>
        <end position="172"/>
    </location>
</feature>
<dbReference type="InterPro" id="IPR038377">
    <property type="entry name" value="Na/Glc_symporter_sf"/>
</dbReference>
<dbReference type="GO" id="GO:0015293">
    <property type="term" value="F:symporter activity"/>
    <property type="evidence" value="ECO:0007669"/>
    <property type="project" value="UniProtKB-KW"/>
</dbReference>
<feature type="transmembrane region" description="Helical" evidence="12">
    <location>
        <begin position="263"/>
        <end position="287"/>
    </location>
</feature>
<accession>A0A381UVR5</accession>
<evidence type="ECO:0000256" key="11">
    <source>
        <dbReference type="ARBA" id="ARBA00023201"/>
    </source>
</evidence>
<feature type="transmembrane region" description="Helical" evidence="12">
    <location>
        <begin position="380"/>
        <end position="402"/>
    </location>
</feature>